<dbReference type="GO" id="GO:0005886">
    <property type="term" value="C:plasma membrane"/>
    <property type="evidence" value="ECO:0007669"/>
    <property type="project" value="TreeGrafter"/>
</dbReference>
<comment type="caution">
    <text evidence="8">The sequence shown here is derived from an EMBL/GenBank/DDBJ whole genome shotgun (WGS) entry which is preliminary data.</text>
</comment>
<dbReference type="Pfam" id="PF04234">
    <property type="entry name" value="CopC"/>
    <property type="match status" value="1"/>
</dbReference>
<keyword evidence="2" id="KW-0479">Metal-binding</keyword>
<keyword evidence="6" id="KW-0472">Membrane</keyword>
<name>K6X072_9MICO</name>
<dbReference type="GO" id="GO:0006825">
    <property type="term" value="P:copper ion transport"/>
    <property type="evidence" value="ECO:0007669"/>
    <property type="project" value="InterPro"/>
</dbReference>
<evidence type="ECO:0000313" key="9">
    <source>
        <dbReference type="Proteomes" id="UP000008366"/>
    </source>
</evidence>
<dbReference type="Gene3D" id="2.60.40.1220">
    <property type="match status" value="1"/>
</dbReference>
<keyword evidence="9" id="KW-1185">Reference proteome</keyword>
<feature type="domain" description="CopC" evidence="7">
    <location>
        <begin position="42"/>
        <end position="134"/>
    </location>
</feature>
<dbReference type="EMBL" id="BAHD01000080">
    <property type="protein sequence ID" value="GAB97752.1"/>
    <property type="molecule type" value="Genomic_DNA"/>
</dbReference>
<dbReference type="RefSeq" id="WP_006594284.1">
    <property type="nucleotide sequence ID" value="NZ_BAHD01000080.1"/>
</dbReference>
<dbReference type="PANTHER" id="PTHR34820:SF4">
    <property type="entry name" value="INNER MEMBRANE PROTEIN YEBZ"/>
    <property type="match status" value="1"/>
</dbReference>
<dbReference type="PANTHER" id="PTHR34820">
    <property type="entry name" value="INNER MEMBRANE PROTEIN YEBZ"/>
    <property type="match status" value="1"/>
</dbReference>
<evidence type="ECO:0000256" key="5">
    <source>
        <dbReference type="SAM" id="MobiDB-lite"/>
    </source>
</evidence>
<comment type="subcellular location">
    <subcellularLocation>
        <location evidence="1">Cell envelope</location>
    </subcellularLocation>
</comment>
<proteinExistence type="predicted"/>
<feature type="region of interest" description="Disordered" evidence="5">
    <location>
        <begin position="86"/>
        <end position="107"/>
    </location>
</feature>
<dbReference type="InterPro" id="IPR014756">
    <property type="entry name" value="Ig_E-set"/>
</dbReference>
<keyword evidence="4" id="KW-0186">Copper</keyword>
<dbReference type="GO" id="GO:0030313">
    <property type="term" value="C:cell envelope"/>
    <property type="evidence" value="ECO:0007669"/>
    <property type="project" value="UniProtKB-SubCell"/>
</dbReference>
<dbReference type="InterPro" id="IPR032694">
    <property type="entry name" value="CopC/D"/>
</dbReference>
<evidence type="ECO:0000313" key="8">
    <source>
        <dbReference type="EMBL" id="GAB97752.1"/>
    </source>
</evidence>
<keyword evidence="6" id="KW-1133">Transmembrane helix</keyword>
<dbReference type="SUPFAM" id="SSF81296">
    <property type="entry name" value="E set domains"/>
    <property type="match status" value="1"/>
</dbReference>
<evidence type="ECO:0000256" key="3">
    <source>
        <dbReference type="ARBA" id="ARBA00022729"/>
    </source>
</evidence>
<accession>K6X072</accession>
<feature type="compositionally biased region" description="Low complexity" evidence="5">
    <location>
        <begin position="145"/>
        <end position="168"/>
    </location>
</feature>
<dbReference type="Proteomes" id="UP000008366">
    <property type="component" value="Unassembled WGS sequence"/>
</dbReference>
<feature type="transmembrane region" description="Helical" evidence="6">
    <location>
        <begin position="180"/>
        <end position="201"/>
    </location>
</feature>
<dbReference type="GO" id="GO:0005507">
    <property type="term" value="F:copper ion binding"/>
    <property type="evidence" value="ECO:0007669"/>
    <property type="project" value="InterPro"/>
</dbReference>
<evidence type="ECO:0000256" key="6">
    <source>
        <dbReference type="SAM" id="Phobius"/>
    </source>
</evidence>
<dbReference type="GO" id="GO:0046688">
    <property type="term" value="P:response to copper ion"/>
    <property type="evidence" value="ECO:0007669"/>
    <property type="project" value="InterPro"/>
</dbReference>
<dbReference type="InterPro" id="IPR007348">
    <property type="entry name" value="CopC_dom"/>
</dbReference>
<dbReference type="STRING" id="1184609.KILIM_080_00230"/>
<feature type="region of interest" description="Disordered" evidence="5">
    <location>
        <begin position="136"/>
        <end position="168"/>
    </location>
</feature>
<evidence type="ECO:0000256" key="4">
    <source>
        <dbReference type="ARBA" id="ARBA00023008"/>
    </source>
</evidence>
<reference evidence="8 9" key="1">
    <citation type="submission" date="2012-08" db="EMBL/GenBank/DDBJ databases">
        <title>Whole genome shotgun sequence of Kineosphaera limosa NBRC 100340.</title>
        <authorList>
            <person name="Yoshida I."/>
            <person name="Isaki S."/>
            <person name="Hosoyama A."/>
            <person name="Tsuchikane K."/>
            <person name="Katsumata H."/>
            <person name="Ando Y."/>
            <person name="Ohji S."/>
            <person name="Hamada M."/>
            <person name="Tamura T."/>
            <person name="Yamazoe A."/>
            <person name="Yamazaki S."/>
            <person name="Fujita N."/>
        </authorList>
    </citation>
    <scope>NUCLEOTIDE SEQUENCE [LARGE SCALE GENOMIC DNA]</scope>
    <source>
        <strain evidence="8 9">NBRC 100340</strain>
    </source>
</reference>
<evidence type="ECO:0000256" key="2">
    <source>
        <dbReference type="ARBA" id="ARBA00022723"/>
    </source>
</evidence>
<organism evidence="8 9">
    <name type="scientific">Kineosphaera limosa NBRC 100340</name>
    <dbReference type="NCBI Taxonomy" id="1184609"/>
    <lineage>
        <taxon>Bacteria</taxon>
        <taxon>Bacillati</taxon>
        <taxon>Actinomycetota</taxon>
        <taxon>Actinomycetes</taxon>
        <taxon>Micrococcales</taxon>
        <taxon>Dermatophilaceae</taxon>
        <taxon>Kineosphaera</taxon>
    </lineage>
</organism>
<keyword evidence="6" id="KW-0812">Transmembrane</keyword>
<evidence type="ECO:0000256" key="1">
    <source>
        <dbReference type="ARBA" id="ARBA00004196"/>
    </source>
</evidence>
<dbReference type="AlphaFoldDB" id="K6X072"/>
<dbReference type="eggNOG" id="COG2372">
    <property type="taxonomic scope" value="Bacteria"/>
</dbReference>
<keyword evidence="3" id="KW-0732">Signal</keyword>
<dbReference type="InterPro" id="IPR014755">
    <property type="entry name" value="Cu-Rt/internalin_Ig-like"/>
</dbReference>
<evidence type="ECO:0000259" key="7">
    <source>
        <dbReference type="Pfam" id="PF04234"/>
    </source>
</evidence>
<dbReference type="GO" id="GO:0042597">
    <property type="term" value="C:periplasmic space"/>
    <property type="evidence" value="ECO:0007669"/>
    <property type="project" value="InterPro"/>
</dbReference>
<sequence length="208" mass="21331">MPSQTAPRHGRRSPLAFPCALVSVMLLILGLGLVGAPSAGAHAALRTSNPVDGSVVVNLPPNYELVFNETIDPNFAQIVIEDSAGQSRSDAEVSVRGTALHGPLPRDLPAGETTIRYRVVSADGHPVGGEVRFEFRPAQPPATPAPGATQAPGTAATDQAAPDQAAPQADAVASDGISNVTMLALGGLGILVFAAIALLLLRADRRGR</sequence>
<gene>
    <name evidence="8" type="primary">copC</name>
    <name evidence="8" type="ORF">KILIM_080_00230</name>
</gene>
<protein>
    <submittedName>
        <fullName evidence="8">Copper resistance protein C</fullName>
    </submittedName>
</protein>
<dbReference type="OrthoDB" id="5242236at2"/>